<dbReference type="PANTHER" id="PTHR13061">
    <property type="entry name" value="DYNACTIN SUBUNIT P25"/>
    <property type="match status" value="1"/>
</dbReference>
<sequence length="198" mass="20879">MPCYSLDGLTPVVDPTAYVHPTAVLIGDVIVGPGCYVGPLAALRGDFGRIVLGEGVNLQDTCVMHGFPGSDTVVERHGHIGHGAVLHGCHIGADALVGMNAVVMDHARIGERCIVAATAFVKAGFECPPQSLVMGSPARVKRQLGEQEIAWKQRGSAEYQALARRCLAGLLECEPLAAMETDRPRAHDSGIRPKRPGG</sequence>
<dbReference type="SUPFAM" id="SSF51161">
    <property type="entry name" value="Trimeric LpxA-like enzymes"/>
    <property type="match status" value="1"/>
</dbReference>
<gene>
    <name evidence="1" type="primary">yrdA_1</name>
    <name evidence="1" type="ORF">LMG31506_01801</name>
</gene>
<proteinExistence type="predicted"/>
<dbReference type="NCBIfam" id="TIGR02287">
    <property type="entry name" value="PaaY"/>
    <property type="match status" value="1"/>
</dbReference>
<organism evidence="1 2">
    <name type="scientific">Cupriavidus yeoncheonensis</name>
    <dbReference type="NCBI Taxonomy" id="1462994"/>
    <lineage>
        <taxon>Bacteria</taxon>
        <taxon>Pseudomonadati</taxon>
        <taxon>Pseudomonadota</taxon>
        <taxon>Betaproteobacteria</taxon>
        <taxon>Burkholderiales</taxon>
        <taxon>Burkholderiaceae</taxon>
        <taxon>Cupriavidus</taxon>
    </lineage>
</organism>
<evidence type="ECO:0000313" key="2">
    <source>
        <dbReference type="Proteomes" id="UP000672934"/>
    </source>
</evidence>
<keyword evidence="2" id="KW-1185">Reference proteome</keyword>
<dbReference type="Pfam" id="PF00132">
    <property type="entry name" value="Hexapep"/>
    <property type="match status" value="1"/>
</dbReference>
<dbReference type="RefSeq" id="WP_211946773.1">
    <property type="nucleotide sequence ID" value="NZ_CAJPUY010000005.1"/>
</dbReference>
<name>A0A916N2Y4_9BURK</name>
<dbReference type="InterPro" id="IPR011004">
    <property type="entry name" value="Trimer_LpxA-like_sf"/>
</dbReference>
<dbReference type="Gene3D" id="2.160.10.10">
    <property type="entry name" value="Hexapeptide repeat proteins"/>
    <property type="match status" value="1"/>
</dbReference>
<dbReference type="InterPro" id="IPR050484">
    <property type="entry name" value="Transf_Hexapept/Carb_Anhydrase"/>
</dbReference>
<dbReference type="AlphaFoldDB" id="A0A916N2Y4"/>
<dbReference type="CDD" id="cd04745">
    <property type="entry name" value="LbH_paaY_like"/>
    <property type="match status" value="1"/>
</dbReference>
<comment type="caution">
    <text evidence="1">The sequence shown here is derived from an EMBL/GenBank/DDBJ whole genome shotgun (WGS) entry which is preliminary data.</text>
</comment>
<evidence type="ECO:0000313" key="1">
    <source>
        <dbReference type="EMBL" id="CAG2137201.1"/>
    </source>
</evidence>
<dbReference type="EMBL" id="CAJPUY010000005">
    <property type="protein sequence ID" value="CAG2137201.1"/>
    <property type="molecule type" value="Genomic_DNA"/>
</dbReference>
<protein>
    <submittedName>
        <fullName evidence="1">Protein YrdA</fullName>
    </submittedName>
</protein>
<reference evidence="1" key="1">
    <citation type="submission" date="2021-03" db="EMBL/GenBank/DDBJ databases">
        <authorList>
            <person name="Peeters C."/>
        </authorList>
    </citation>
    <scope>NUCLEOTIDE SEQUENCE</scope>
    <source>
        <strain evidence="1">LMG 31506</strain>
    </source>
</reference>
<dbReference type="InterPro" id="IPR001451">
    <property type="entry name" value="Hexapep"/>
</dbReference>
<accession>A0A916N2Y4</accession>
<dbReference type="InterPro" id="IPR011974">
    <property type="entry name" value="PaaY"/>
</dbReference>
<dbReference type="Proteomes" id="UP000672934">
    <property type="component" value="Unassembled WGS sequence"/>
</dbReference>
<dbReference type="PANTHER" id="PTHR13061:SF29">
    <property type="entry name" value="GAMMA CARBONIC ANHYDRASE-LIKE 1, MITOCHONDRIAL-RELATED"/>
    <property type="match status" value="1"/>
</dbReference>